<feature type="transmembrane region" description="Helical" evidence="6">
    <location>
        <begin position="232"/>
        <end position="254"/>
    </location>
</feature>
<evidence type="ECO:0000259" key="7">
    <source>
        <dbReference type="Pfam" id="PF10337"/>
    </source>
</evidence>
<feature type="region of interest" description="Disordered" evidence="5">
    <location>
        <begin position="1054"/>
        <end position="1078"/>
    </location>
</feature>
<dbReference type="Proteomes" id="UP001166286">
    <property type="component" value="Unassembled WGS sequence"/>
</dbReference>
<evidence type="ECO:0000313" key="9">
    <source>
        <dbReference type="EMBL" id="KAK0509446.1"/>
    </source>
</evidence>
<keyword evidence="10" id="KW-1185">Reference proteome</keyword>
<feature type="region of interest" description="Disordered" evidence="5">
    <location>
        <begin position="1"/>
        <end position="94"/>
    </location>
</feature>
<dbReference type="EMBL" id="JAFEKC020000018">
    <property type="protein sequence ID" value="KAK0509446.1"/>
    <property type="molecule type" value="Genomic_DNA"/>
</dbReference>
<dbReference type="PRINTS" id="PR02047">
    <property type="entry name" value="BREFELDNASP4"/>
</dbReference>
<dbReference type="InterPro" id="IPR052430">
    <property type="entry name" value="IVT-Associated"/>
</dbReference>
<keyword evidence="2 6" id="KW-0812">Transmembrane</keyword>
<evidence type="ECO:0000256" key="1">
    <source>
        <dbReference type="ARBA" id="ARBA00004141"/>
    </source>
</evidence>
<proteinExistence type="predicted"/>
<comment type="caution">
    <text evidence="9">The sequence shown here is derived from an EMBL/GenBank/DDBJ whole genome shotgun (WGS) entry which is preliminary data.</text>
</comment>
<dbReference type="PANTHER" id="PTHR47804:SF3">
    <property type="entry name" value="PROTEIN BRE4"/>
    <property type="match status" value="1"/>
</dbReference>
<name>A0AA39QW00_9LECA</name>
<evidence type="ECO:0000313" key="10">
    <source>
        <dbReference type="Proteomes" id="UP001166286"/>
    </source>
</evidence>
<keyword evidence="4 6" id="KW-0472">Membrane</keyword>
<evidence type="ECO:0008006" key="11">
    <source>
        <dbReference type="Google" id="ProtNLM"/>
    </source>
</evidence>
<evidence type="ECO:0000256" key="6">
    <source>
        <dbReference type="SAM" id="Phobius"/>
    </source>
</evidence>
<evidence type="ECO:0000256" key="3">
    <source>
        <dbReference type="ARBA" id="ARBA00022989"/>
    </source>
</evidence>
<gene>
    <name evidence="9" type="ORF">JMJ35_007840</name>
</gene>
<feature type="transmembrane region" description="Helical" evidence="6">
    <location>
        <begin position="319"/>
        <end position="338"/>
    </location>
</feature>
<dbReference type="PANTHER" id="PTHR47804">
    <property type="entry name" value="60S RIBOSOMAL PROTEIN L19"/>
    <property type="match status" value="1"/>
</dbReference>
<accession>A0AA39QW00</accession>
<dbReference type="Pfam" id="PF13515">
    <property type="entry name" value="FUSC_2"/>
    <property type="match status" value="1"/>
</dbReference>
<evidence type="ECO:0000259" key="8">
    <source>
        <dbReference type="Pfam" id="PF13515"/>
    </source>
</evidence>
<comment type="subcellular location">
    <subcellularLocation>
        <location evidence="1">Membrane</location>
        <topology evidence="1">Multi-pass membrane protein</topology>
    </subcellularLocation>
</comment>
<feature type="transmembrane region" description="Helical" evidence="6">
    <location>
        <begin position="288"/>
        <end position="307"/>
    </location>
</feature>
<dbReference type="InterPro" id="IPR023244">
    <property type="entry name" value="Brefeldin_A-sensitivity_4"/>
</dbReference>
<dbReference type="Pfam" id="PF10337">
    <property type="entry name" value="ArAE_2_N"/>
    <property type="match status" value="1"/>
</dbReference>
<sequence length="1078" mass="120680">MAPIIKFRSPTFKPAGEIRAPEPSDAANDGTTNLSAQAASSLRQRPLKQSNPSEPQQRSATQDVYLGSYSRRSTPRGSGDIRAAPSPRESTSHLQLEPLLDGINSDLETYGVEESRDGFFDASFYRPPQINHDELTHKALMTLREGYQKSHPLSLRGFLPQQLRELRTFLRQVTTSRAGIKLMKTFLGFFITYVICLIPASRDWLGRYNYIMVISAIINHPGRPIGPQLDGAFMTILGAVAGLGWGSLALYVSISTSTAQLGYGGVLAVFLVLFTAVIGWLRCVLIRFYQAILSAGFAIFYTCLANTSQDVGWVKVFDYGIPWALGQAFCLVVSVLVFPEAGSRAISFAFHDALEAVKLGLYLPREDSQLMKRKLASQFINISQAVRDFTIDCAISRFSPDDMREARNMIQSVIRAILSIRPDTQLFHVEEENQLLSGTINDWPQEGCHSKTKHIMKYICSTLRNPVRELIDAMLESVRQADLTVMEIGGLNSSNESPKLSQAVSRLRAAMDTFDAADSIIVADPNLPSTYVKSTDVKDLFLFVHPVRQTADRVDAFAWKVLQMQENSTGWHVRIPSHPFTKALMRVNAQVRHDRGGLTAAFYFRGKRQLDKTIADLQSVAYVPAARQDPVSNNQPVDGEYQQEKEAVSGKRATFRYRLWEVLHRLQGFESRFAFKVCLVTTLISIPAWLPQSRDWWNNNESWWAVVTVWVMMHPRVGGTFQDLATRTFCAALGALWGGLAYAAGGGGNPYVMAVFAAMYMLPMLYRFTQSTHPRSGVIGCLSFTVVSLSAYTSHGQPSIITIAWTRGLAFIVGVISALIVNWILWPFIARHELRKSLSSMLLHSAILYRGVIAKYIYYTPGSEPGPEDIARSEMLEGRLREGFVRMRQLMELTRHEMRLRAPFNPLPYSALISACESFFEHLVQVRQSALYFQPTMLASDPELVSSLTAPRRDAVAAILLNLYILACALRADRPIPRYLPSAAAARRKLLDRMEIVEAEMATRMEGKSHEEWKRRRWADVYAYAYSGALTDIVENLGELRKFTREVVGEVEWESDVLGGPDEGGGDDEGHVSQGERQ</sequence>
<dbReference type="InterPro" id="IPR018823">
    <property type="entry name" value="ArAE_2_N"/>
</dbReference>
<dbReference type="GO" id="GO:0016020">
    <property type="term" value="C:membrane"/>
    <property type="evidence" value="ECO:0007669"/>
    <property type="project" value="UniProtKB-SubCell"/>
</dbReference>
<evidence type="ECO:0000256" key="2">
    <source>
        <dbReference type="ARBA" id="ARBA00022692"/>
    </source>
</evidence>
<evidence type="ECO:0000256" key="5">
    <source>
        <dbReference type="SAM" id="MobiDB-lite"/>
    </source>
</evidence>
<feature type="transmembrane region" description="Helical" evidence="6">
    <location>
        <begin position="185"/>
        <end position="202"/>
    </location>
</feature>
<evidence type="ECO:0000256" key="4">
    <source>
        <dbReference type="ARBA" id="ARBA00023136"/>
    </source>
</evidence>
<feature type="domain" description="Integral membrane bound transporter" evidence="8">
    <location>
        <begin position="696"/>
        <end position="821"/>
    </location>
</feature>
<feature type="compositionally biased region" description="Polar residues" evidence="5">
    <location>
        <begin position="29"/>
        <end position="62"/>
    </location>
</feature>
<dbReference type="InterPro" id="IPR049453">
    <property type="entry name" value="Memb_transporter_dom"/>
</dbReference>
<feature type="domain" description="Putative ER transporter 6TM N-terminal" evidence="7">
    <location>
        <begin position="182"/>
        <end position="253"/>
    </location>
</feature>
<dbReference type="AlphaFoldDB" id="A0AA39QW00"/>
<keyword evidence="3 6" id="KW-1133">Transmembrane helix</keyword>
<feature type="transmembrane region" description="Helical" evidence="6">
    <location>
        <begin position="805"/>
        <end position="829"/>
    </location>
</feature>
<feature type="transmembrane region" description="Helical" evidence="6">
    <location>
        <begin position="260"/>
        <end position="281"/>
    </location>
</feature>
<reference evidence="9" key="1">
    <citation type="submission" date="2023-03" db="EMBL/GenBank/DDBJ databases">
        <title>Complete genome of Cladonia borealis.</title>
        <authorList>
            <person name="Park H."/>
        </authorList>
    </citation>
    <scope>NUCLEOTIDE SEQUENCE</scope>
    <source>
        <strain evidence="9">ANT050790</strain>
    </source>
</reference>
<protein>
    <recommendedName>
        <fullName evidence="11">ER transporter 6TM N-terminal domain-containing protein</fullName>
    </recommendedName>
</protein>
<feature type="compositionally biased region" description="Basic and acidic residues" evidence="5">
    <location>
        <begin position="1068"/>
        <end position="1078"/>
    </location>
</feature>
<organism evidence="9 10">
    <name type="scientific">Cladonia borealis</name>
    <dbReference type="NCBI Taxonomy" id="184061"/>
    <lineage>
        <taxon>Eukaryota</taxon>
        <taxon>Fungi</taxon>
        <taxon>Dikarya</taxon>
        <taxon>Ascomycota</taxon>
        <taxon>Pezizomycotina</taxon>
        <taxon>Lecanoromycetes</taxon>
        <taxon>OSLEUM clade</taxon>
        <taxon>Lecanoromycetidae</taxon>
        <taxon>Lecanorales</taxon>
        <taxon>Lecanorineae</taxon>
        <taxon>Cladoniaceae</taxon>
        <taxon>Cladonia</taxon>
    </lineage>
</organism>